<organism evidence="1 2">
    <name type="scientific">Limosilactobacillus reuteri</name>
    <name type="common">Lactobacillus reuteri</name>
    <dbReference type="NCBI Taxonomy" id="1598"/>
    <lineage>
        <taxon>Bacteria</taxon>
        <taxon>Bacillati</taxon>
        <taxon>Bacillota</taxon>
        <taxon>Bacilli</taxon>
        <taxon>Lactobacillales</taxon>
        <taxon>Lactobacillaceae</taxon>
        <taxon>Limosilactobacillus</taxon>
    </lineage>
</organism>
<dbReference type="Proteomes" id="UP000244083">
    <property type="component" value="Unassembled WGS sequence"/>
</dbReference>
<evidence type="ECO:0000313" key="2">
    <source>
        <dbReference type="Proteomes" id="UP000244083"/>
    </source>
</evidence>
<sequence>MKRLKYQSKNKHVTISLDVYSPRETVAMWKQDIKKFKKWFHTPKDKRKKLFEFKIEREK</sequence>
<proteinExistence type="predicted"/>
<name>A0A2T5Q648_LIMRT</name>
<comment type="caution">
    <text evidence="1">The sequence shown here is derived from an EMBL/GenBank/DDBJ whole genome shotgun (WGS) entry which is preliminary data.</text>
</comment>
<gene>
    <name evidence="1" type="ORF">DB325_00720</name>
</gene>
<dbReference type="EMBL" id="QAZN01000001">
    <property type="protein sequence ID" value="PTV05261.1"/>
    <property type="molecule type" value="Genomic_DNA"/>
</dbReference>
<dbReference type="RefSeq" id="WP_107720648.1">
    <property type="nucleotide sequence ID" value="NZ_QAZN01000001.1"/>
</dbReference>
<dbReference type="AlphaFoldDB" id="A0A2T5Q648"/>
<reference evidence="2" key="1">
    <citation type="submission" date="2018-04" db="EMBL/GenBank/DDBJ databases">
        <title>Draft Genome Sequences of 10 Lactobacillus Species from 22 Commercial Probiotic Products.</title>
        <authorList>
            <person name="Gangiredla J."/>
            <person name="Barnaba T.J."/>
            <person name="Mammel M.K."/>
            <person name="Lacher D.W."/>
            <person name="Elkins C.A."/>
            <person name="Lampel K.A."/>
            <person name="Whitehouse C.A."/>
            <person name="Tartera C."/>
        </authorList>
    </citation>
    <scope>NUCLEOTIDE SEQUENCE [LARGE SCALE GENOMIC DNA]</scope>
    <source>
        <strain evidence="2">DS12_10</strain>
    </source>
</reference>
<accession>A0A2T5Q648</accession>
<evidence type="ECO:0000313" key="1">
    <source>
        <dbReference type="EMBL" id="PTV05261.1"/>
    </source>
</evidence>
<protein>
    <submittedName>
        <fullName evidence="1">Uncharacterized protein</fullName>
    </submittedName>
</protein>